<evidence type="ECO:0000313" key="5">
    <source>
        <dbReference type="Proteomes" id="UP001341281"/>
    </source>
</evidence>
<feature type="compositionally biased region" description="Basic residues" evidence="2">
    <location>
        <begin position="150"/>
        <end position="168"/>
    </location>
</feature>
<dbReference type="GO" id="GO:0016567">
    <property type="term" value="P:protein ubiquitination"/>
    <property type="evidence" value="ECO:0007669"/>
    <property type="project" value="InterPro"/>
</dbReference>
<dbReference type="SUPFAM" id="SSF54695">
    <property type="entry name" value="POZ domain"/>
    <property type="match status" value="1"/>
</dbReference>
<organism evidence="4 5">
    <name type="scientific">Paspalum notatum var. saurae</name>
    <dbReference type="NCBI Taxonomy" id="547442"/>
    <lineage>
        <taxon>Eukaryota</taxon>
        <taxon>Viridiplantae</taxon>
        <taxon>Streptophyta</taxon>
        <taxon>Embryophyta</taxon>
        <taxon>Tracheophyta</taxon>
        <taxon>Spermatophyta</taxon>
        <taxon>Magnoliopsida</taxon>
        <taxon>Liliopsida</taxon>
        <taxon>Poales</taxon>
        <taxon>Poaceae</taxon>
        <taxon>PACMAD clade</taxon>
        <taxon>Panicoideae</taxon>
        <taxon>Andropogonodae</taxon>
        <taxon>Paspaleae</taxon>
        <taxon>Paspalinae</taxon>
        <taxon>Paspalum</taxon>
    </lineage>
</organism>
<dbReference type="InterPro" id="IPR008974">
    <property type="entry name" value="TRAF-like"/>
</dbReference>
<dbReference type="InterPro" id="IPR000210">
    <property type="entry name" value="BTB/POZ_dom"/>
</dbReference>
<dbReference type="EMBL" id="CP144745">
    <property type="protein sequence ID" value="WVZ50316.1"/>
    <property type="molecule type" value="Genomic_DNA"/>
</dbReference>
<feature type="region of interest" description="Disordered" evidence="2">
    <location>
        <begin position="100"/>
        <end position="176"/>
    </location>
</feature>
<dbReference type="AlphaFoldDB" id="A0AAQ3PNU5"/>
<reference evidence="4 5" key="1">
    <citation type="submission" date="2024-02" db="EMBL/GenBank/DDBJ databases">
        <title>High-quality chromosome-scale genome assembly of Pensacola bahiagrass (Paspalum notatum Flugge var. saurae).</title>
        <authorList>
            <person name="Vega J.M."/>
            <person name="Podio M."/>
            <person name="Orjuela J."/>
            <person name="Siena L.A."/>
            <person name="Pessino S.C."/>
            <person name="Combes M.C."/>
            <person name="Mariac C."/>
            <person name="Albertini E."/>
            <person name="Pupilli F."/>
            <person name="Ortiz J.P.A."/>
            <person name="Leblanc O."/>
        </authorList>
    </citation>
    <scope>NUCLEOTIDE SEQUENCE [LARGE SCALE GENOMIC DNA]</scope>
    <source>
        <strain evidence="4">R1</strain>
        <tissue evidence="4">Leaf</tissue>
    </source>
</reference>
<dbReference type="Proteomes" id="UP001341281">
    <property type="component" value="Chromosome 01"/>
</dbReference>
<evidence type="ECO:0000256" key="1">
    <source>
        <dbReference type="ARBA" id="ARBA00004906"/>
    </source>
</evidence>
<dbReference type="InterPro" id="IPR011333">
    <property type="entry name" value="SKP1/BTB/POZ_sf"/>
</dbReference>
<dbReference type="PANTHER" id="PTHR26379:SF483">
    <property type="entry name" value="OS11G0619800 PROTEIN"/>
    <property type="match status" value="1"/>
</dbReference>
<sequence length="275" mass="30538">MASSPATAGADGTAAVPTETVVGSHVLTVEGYTATTGALAVGESIQSSRFSVGGHTWYIEWHPRGDDKLDADWASVLLCLDRHGGAAIAEEVKASYRFTVPGRRRRSRPRGPSARGRSWPPTPRGAPRGSSGGRRWSRRRRRLSPGEVRRQRRQGVRPPPRRRARRTGIGRGRDVGGERFTAHKCVLDARAPAFMAEKFDAGSHAVHYHVRVNDMEPAAFNAFLHFIYTDSLLQGQDYSSSLRDAEGLFEVARRYKMERLRLIAGEILDRYVLHI</sequence>
<proteinExistence type="predicted"/>
<dbReference type="Pfam" id="PF22486">
    <property type="entry name" value="MATH_2"/>
    <property type="match status" value="1"/>
</dbReference>
<evidence type="ECO:0000259" key="3">
    <source>
        <dbReference type="PROSITE" id="PS50097"/>
    </source>
</evidence>
<dbReference type="SUPFAM" id="SSF49599">
    <property type="entry name" value="TRAF domain-like"/>
    <property type="match status" value="1"/>
</dbReference>
<evidence type="ECO:0000313" key="4">
    <source>
        <dbReference type="EMBL" id="WVZ50316.1"/>
    </source>
</evidence>
<protein>
    <recommendedName>
        <fullName evidence="3">BTB domain-containing protein</fullName>
    </recommendedName>
</protein>
<comment type="pathway">
    <text evidence="1">Protein modification; protein ubiquitination.</text>
</comment>
<accession>A0AAQ3PNU5</accession>
<dbReference type="PROSITE" id="PS50097">
    <property type="entry name" value="BTB"/>
    <property type="match status" value="1"/>
</dbReference>
<gene>
    <name evidence="4" type="ORF">U9M48_001582</name>
</gene>
<dbReference type="PANTHER" id="PTHR26379">
    <property type="entry name" value="BTB/POZ AND MATH DOMAIN-CONTAINING PROTEIN 1"/>
    <property type="match status" value="1"/>
</dbReference>
<dbReference type="InterPro" id="IPR002083">
    <property type="entry name" value="MATH/TRAF_dom"/>
</dbReference>
<dbReference type="Gene3D" id="3.30.710.10">
    <property type="entry name" value="Potassium Channel Kv1.1, Chain A"/>
    <property type="match status" value="1"/>
</dbReference>
<feature type="domain" description="BTB" evidence="3">
    <location>
        <begin position="175"/>
        <end position="236"/>
    </location>
</feature>
<evidence type="ECO:0000256" key="2">
    <source>
        <dbReference type="SAM" id="MobiDB-lite"/>
    </source>
</evidence>
<dbReference type="InterPro" id="IPR045005">
    <property type="entry name" value="BPM1-6"/>
</dbReference>
<dbReference type="Pfam" id="PF00651">
    <property type="entry name" value="BTB"/>
    <property type="match status" value="1"/>
</dbReference>
<dbReference type="CDD" id="cd00121">
    <property type="entry name" value="MATH"/>
    <property type="match status" value="1"/>
</dbReference>
<name>A0AAQ3PNU5_PASNO</name>
<dbReference type="SMART" id="SM00225">
    <property type="entry name" value="BTB"/>
    <property type="match status" value="1"/>
</dbReference>
<keyword evidence="5" id="KW-1185">Reference proteome</keyword>
<dbReference type="Gene3D" id="2.60.210.10">
    <property type="entry name" value="Apoptosis, Tumor Necrosis Factor Receptor Associated Protein 2, Chain A"/>
    <property type="match status" value="1"/>
</dbReference>